<protein>
    <submittedName>
        <fullName evidence="1">Uncharacterized protein</fullName>
    </submittedName>
</protein>
<proteinExistence type="predicted"/>
<name>A0A2N9GZZ8_FAGSY</name>
<sequence length="104" mass="11717">MRQEDQEIAYDDAAILNVQQPASLDCDEFGLLKTKRLPPLPEAATDNWTSRSTTPNEGCSVYEKDVSCLEQWFKPYDWLELVGSPLASLITNPTKPYPKVANQN</sequence>
<dbReference type="AlphaFoldDB" id="A0A2N9GZZ8"/>
<accession>A0A2N9GZZ8</accession>
<evidence type="ECO:0000313" key="1">
    <source>
        <dbReference type="EMBL" id="SPD05302.1"/>
    </source>
</evidence>
<gene>
    <name evidence="1" type="ORF">FSB_LOCUS33184</name>
</gene>
<organism evidence="1">
    <name type="scientific">Fagus sylvatica</name>
    <name type="common">Beechnut</name>
    <dbReference type="NCBI Taxonomy" id="28930"/>
    <lineage>
        <taxon>Eukaryota</taxon>
        <taxon>Viridiplantae</taxon>
        <taxon>Streptophyta</taxon>
        <taxon>Embryophyta</taxon>
        <taxon>Tracheophyta</taxon>
        <taxon>Spermatophyta</taxon>
        <taxon>Magnoliopsida</taxon>
        <taxon>eudicotyledons</taxon>
        <taxon>Gunneridae</taxon>
        <taxon>Pentapetalae</taxon>
        <taxon>rosids</taxon>
        <taxon>fabids</taxon>
        <taxon>Fagales</taxon>
        <taxon>Fagaceae</taxon>
        <taxon>Fagus</taxon>
    </lineage>
</organism>
<dbReference type="EMBL" id="OIVN01002643">
    <property type="protein sequence ID" value="SPD05302.1"/>
    <property type="molecule type" value="Genomic_DNA"/>
</dbReference>
<reference evidence="1" key="1">
    <citation type="submission" date="2018-02" db="EMBL/GenBank/DDBJ databases">
        <authorList>
            <person name="Cohen D.B."/>
            <person name="Kent A.D."/>
        </authorList>
    </citation>
    <scope>NUCLEOTIDE SEQUENCE</scope>
</reference>